<organism evidence="1 2">
    <name type="scientific">Candidatus Reconcilbacillus cellulovorans</name>
    <dbReference type="NCBI Taxonomy" id="1906605"/>
    <lineage>
        <taxon>Bacteria</taxon>
        <taxon>Bacillati</taxon>
        <taxon>Bacillota</taxon>
        <taxon>Bacilli</taxon>
        <taxon>Bacillales</taxon>
        <taxon>Paenibacillaceae</taxon>
        <taxon>Candidatus Reconcilbacillus</taxon>
    </lineage>
</organism>
<evidence type="ECO:0000313" key="2">
    <source>
        <dbReference type="Proteomes" id="UP000243688"/>
    </source>
</evidence>
<comment type="caution">
    <text evidence="1">The sequence shown here is derived from an EMBL/GenBank/DDBJ whole genome shotgun (WGS) entry which is preliminary data.</text>
</comment>
<dbReference type="AlphaFoldDB" id="A0A2A6E3B3"/>
<name>A0A2A6E3B3_9BACL</name>
<evidence type="ECO:0008006" key="3">
    <source>
        <dbReference type="Google" id="ProtNLM"/>
    </source>
</evidence>
<dbReference type="EMBL" id="MOXJ01000002">
    <property type="protein sequence ID" value="PDO11504.1"/>
    <property type="molecule type" value="Genomic_DNA"/>
</dbReference>
<sequence length="301" mass="33576">MTTMMVGKNGTGLQIIRFVYRIQKKRPTVSTTDPAVPNGSVVCFCGTTPNIGTTVVAFGTAIELARRMKDDVAYICLNLKSSKIHRYLGVDEPADSIDAFRAEIRARALSPDRLRRKAWRDPRRELPANLFVVFGNRLREQADYFSGEDVSYFLENARRAFRLCVVDVHAFWDNAATVTTMRKANVRLLVTTPDVTHFQEDMDRWFKTLAPYADIATSDMRLVLNHPNAPGGVGVAAADVCRETGIKLAAVIPHCSEMLSVLNQGRILDIFRRFSAVDESVRSLADRLVTMFRQEEGSGGG</sequence>
<dbReference type="InterPro" id="IPR027417">
    <property type="entry name" value="P-loop_NTPase"/>
</dbReference>
<reference evidence="1 2" key="1">
    <citation type="submission" date="2016-12" db="EMBL/GenBank/DDBJ databases">
        <title>Candidatus Reconcilibacillus cellulovorans genome.</title>
        <authorList>
            <person name="Kolinko S."/>
            <person name="Wu Y.-W."/>
            <person name="Tachea F."/>
            <person name="Denzel E."/>
            <person name="Hiras J."/>
            <person name="Baecker N."/>
            <person name="Chan L.J."/>
            <person name="Eichorst S.A."/>
            <person name="Frey D."/>
            <person name="Adams P.D."/>
            <person name="Pray T."/>
            <person name="Tanjore D."/>
            <person name="Petzold C.J."/>
            <person name="Gladden J.M."/>
            <person name="Simmons B.A."/>
            <person name="Singer S.W."/>
        </authorList>
    </citation>
    <scope>NUCLEOTIDE SEQUENCE [LARGE SCALE GENOMIC DNA]</scope>
    <source>
        <strain evidence="1">JTherm</strain>
    </source>
</reference>
<dbReference type="SUPFAM" id="SSF52540">
    <property type="entry name" value="P-loop containing nucleoside triphosphate hydrolases"/>
    <property type="match status" value="1"/>
</dbReference>
<evidence type="ECO:0000313" key="1">
    <source>
        <dbReference type="EMBL" id="PDO11504.1"/>
    </source>
</evidence>
<dbReference type="Proteomes" id="UP000243688">
    <property type="component" value="Unassembled WGS sequence"/>
</dbReference>
<dbReference type="Gene3D" id="3.40.50.300">
    <property type="entry name" value="P-loop containing nucleotide triphosphate hydrolases"/>
    <property type="match status" value="1"/>
</dbReference>
<proteinExistence type="predicted"/>
<gene>
    <name evidence="1" type="ORF">BLM47_01905</name>
</gene>
<protein>
    <recommendedName>
        <fullName evidence="3">AAA domain-containing protein</fullName>
    </recommendedName>
</protein>
<accession>A0A2A6E3B3</accession>